<protein>
    <submittedName>
        <fullName evidence="1">Uncharacterized protein</fullName>
    </submittedName>
</protein>
<accession>A0A0F9SI36</accession>
<dbReference type="EMBL" id="LAZR01000493">
    <property type="protein sequence ID" value="KKN66714.1"/>
    <property type="molecule type" value="Genomic_DNA"/>
</dbReference>
<dbReference type="AlphaFoldDB" id="A0A0F9SI36"/>
<reference evidence="1" key="1">
    <citation type="journal article" date="2015" name="Nature">
        <title>Complex archaea that bridge the gap between prokaryotes and eukaryotes.</title>
        <authorList>
            <person name="Spang A."/>
            <person name="Saw J.H."/>
            <person name="Jorgensen S.L."/>
            <person name="Zaremba-Niedzwiedzka K."/>
            <person name="Martijn J."/>
            <person name="Lind A.E."/>
            <person name="van Eijk R."/>
            <person name="Schleper C."/>
            <person name="Guy L."/>
            <person name="Ettema T.J."/>
        </authorList>
    </citation>
    <scope>NUCLEOTIDE SEQUENCE</scope>
</reference>
<evidence type="ECO:0000313" key="1">
    <source>
        <dbReference type="EMBL" id="KKN66714.1"/>
    </source>
</evidence>
<sequence length="149" mass="16961">MNDFAILWDDFEETSWAVVQNSIEEIETSPSRHPEDPDTWVIGYAGDTVLGKHLLDANDEPVHLLLQVQWTAIDAAAQYRRNYRGFDPELKILQAVLLSPDEPVFILDNPDDQLDPDYTWQDVFADDPTAAANEALDDIDDQQLFSEVK</sequence>
<comment type="caution">
    <text evidence="1">The sequence shown here is derived from an EMBL/GenBank/DDBJ whole genome shotgun (WGS) entry which is preliminary data.</text>
</comment>
<organism evidence="1">
    <name type="scientific">marine sediment metagenome</name>
    <dbReference type="NCBI Taxonomy" id="412755"/>
    <lineage>
        <taxon>unclassified sequences</taxon>
        <taxon>metagenomes</taxon>
        <taxon>ecological metagenomes</taxon>
    </lineage>
</organism>
<name>A0A0F9SI36_9ZZZZ</name>
<gene>
    <name evidence="1" type="ORF">LCGC14_0469000</name>
</gene>
<proteinExistence type="predicted"/>